<reference evidence="6" key="1">
    <citation type="submission" date="2015-01" db="EMBL/GenBank/DDBJ databases">
        <title>Transcriptome Assembly of Fopius arisanus.</title>
        <authorList>
            <person name="Geib S."/>
        </authorList>
    </citation>
    <scope>NUCLEOTIDE SEQUENCE</scope>
</reference>
<evidence type="ECO:0000313" key="6">
    <source>
        <dbReference type="EMBL" id="JAG80060.1"/>
    </source>
</evidence>
<dbReference type="Proteomes" id="UP000694866">
    <property type="component" value="Unplaced"/>
</dbReference>
<evidence type="ECO:0000256" key="1">
    <source>
        <dbReference type="ARBA" id="ARBA00022614"/>
    </source>
</evidence>
<dbReference type="PANTHER" id="PTHR24366">
    <property type="entry name" value="IG(IMMUNOGLOBULIN) AND LRR(LEUCINE RICH REPEAT) DOMAINS"/>
    <property type="match status" value="1"/>
</dbReference>
<dbReference type="SMART" id="SM00365">
    <property type="entry name" value="LRR_SD22"/>
    <property type="match status" value="6"/>
</dbReference>
<evidence type="ECO:0000256" key="3">
    <source>
        <dbReference type="ARBA" id="ARBA00022737"/>
    </source>
</evidence>
<dbReference type="GO" id="GO:0004180">
    <property type="term" value="F:carboxypeptidase activity"/>
    <property type="evidence" value="ECO:0007669"/>
    <property type="project" value="UniProtKB-KW"/>
</dbReference>
<keyword evidence="9 10" id="KW-0121">Carboxypeptidase</keyword>
<dbReference type="InterPro" id="IPR032675">
    <property type="entry name" value="LRR_dom_sf"/>
</dbReference>
<keyword evidence="9 10" id="KW-0378">Hydrolase</keyword>
<dbReference type="Gene3D" id="3.80.10.10">
    <property type="entry name" value="Ribonuclease Inhibitor"/>
    <property type="match status" value="3"/>
</dbReference>
<dbReference type="SMART" id="SM00369">
    <property type="entry name" value="LRR_TYP"/>
    <property type="match status" value="11"/>
</dbReference>
<keyword evidence="9 10" id="KW-0645">Protease</keyword>
<dbReference type="OrthoDB" id="8400687at2759"/>
<dbReference type="InterPro" id="IPR000483">
    <property type="entry name" value="Cys-rich_flank_reg_C"/>
</dbReference>
<feature type="signal peptide" evidence="4">
    <location>
        <begin position="1"/>
        <end position="23"/>
    </location>
</feature>
<dbReference type="KEGG" id="fas:105269049"/>
<evidence type="ECO:0000256" key="4">
    <source>
        <dbReference type="SAM" id="SignalP"/>
    </source>
</evidence>
<dbReference type="RefSeq" id="XP_011307327.1">
    <property type="nucleotide sequence ID" value="XM_011309025.1"/>
</dbReference>
<evidence type="ECO:0000313" key="8">
    <source>
        <dbReference type="Proteomes" id="UP000694866"/>
    </source>
</evidence>
<reference evidence="9 10" key="2">
    <citation type="submission" date="2025-04" db="UniProtKB">
        <authorList>
            <consortium name="RefSeq"/>
        </authorList>
    </citation>
    <scope>IDENTIFICATION</scope>
    <source>
        <strain evidence="9 10">USDA-PBARC FA_bdor</strain>
        <tissue evidence="9 10">Whole organism</tissue>
    </source>
</reference>
<accession>A0A0C9Q806</accession>
<dbReference type="AlphaFoldDB" id="A0A0C9Q806"/>
<keyword evidence="3" id="KW-0677">Repeat</keyword>
<dbReference type="GO" id="GO:0071944">
    <property type="term" value="C:cell periphery"/>
    <property type="evidence" value="ECO:0007669"/>
    <property type="project" value="UniProtKB-ARBA"/>
</dbReference>
<dbReference type="SMART" id="SM00082">
    <property type="entry name" value="LRRCT"/>
    <property type="match status" value="1"/>
</dbReference>
<evidence type="ECO:0000256" key="2">
    <source>
        <dbReference type="ARBA" id="ARBA00022729"/>
    </source>
</evidence>
<proteinExistence type="predicted"/>
<evidence type="ECO:0000313" key="9">
    <source>
        <dbReference type="RefSeq" id="XP_011307327.1"/>
    </source>
</evidence>
<dbReference type="FunFam" id="3.80.10.10:FF:001164">
    <property type="entry name" value="GH01279p"/>
    <property type="match status" value="1"/>
</dbReference>
<dbReference type="RefSeq" id="XP_011307328.1">
    <property type="nucleotide sequence ID" value="XM_011309026.1"/>
</dbReference>
<keyword evidence="1" id="KW-0433">Leucine-rich repeat</keyword>
<feature type="domain" description="LRRCT" evidence="5">
    <location>
        <begin position="399"/>
        <end position="454"/>
    </location>
</feature>
<dbReference type="EMBL" id="GBYB01010294">
    <property type="protein sequence ID" value="JAG80061.1"/>
    <property type="molecule type" value="Transcribed_RNA"/>
</dbReference>
<protein>
    <submittedName>
        <fullName evidence="9 10">Carboxypeptidase N subunit 2</fullName>
    </submittedName>
    <submittedName>
        <fullName evidence="6">Cpn2_2 protein</fullName>
    </submittedName>
    <submittedName>
        <fullName evidence="7">Cpn2_4 protein</fullName>
    </submittedName>
</protein>
<keyword evidence="2 4" id="KW-0732">Signal</keyword>
<evidence type="ECO:0000313" key="7">
    <source>
        <dbReference type="EMBL" id="JAG80061.1"/>
    </source>
</evidence>
<dbReference type="InterPro" id="IPR003591">
    <property type="entry name" value="Leu-rich_rpt_typical-subtyp"/>
</dbReference>
<dbReference type="FunFam" id="3.80.10.10:FF:001360">
    <property type="entry name" value="Uncharacterized protein"/>
    <property type="match status" value="1"/>
</dbReference>
<dbReference type="GeneID" id="105269049"/>
<dbReference type="SMART" id="SM00364">
    <property type="entry name" value="LRR_BAC"/>
    <property type="match status" value="6"/>
</dbReference>
<accession>A0A9R1U4M6</accession>
<evidence type="ECO:0000313" key="10">
    <source>
        <dbReference type="RefSeq" id="XP_011307328.1"/>
    </source>
</evidence>
<gene>
    <name evidence="6" type="primary">Cpn2_2</name>
    <name evidence="7" type="synonym">Cpn2_4</name>
    <name evidence="9 10" type="synonym">LOC105269049</name>
    <name evidence="7" type="ORF">g.43424</name>
    <name evidence="6" type="ORF">g.43426</name>
</gene>
<dbReference type="InterPro" id="IPR001611">
    <property type="entry name" value="Leu-rich_rpt"/>
</dbReference>
<feature type="chain" id="PRO_5007394536" evidence="4">
    <location>
        <begin position="24"/>
        <end position="488"/>
    </location>
</feature>
<dbReference type="PROSITE" id="PS51450">
    <property type="entry name" value="LRR"/>
    <property type="match status" value="5"/>
</dbReference>
<name>A0A0C9Q806_9HYME</name>
<accession>A0A9R1TDP2</accession>
<organism evidence="6">
    <name type="scientific">Fopius arisanus</name>
    <dbReference type="NCBI Taxonomy" id="64838"/>
    <lineage>
        <taxon>Eukaryota</taxon>
        <taxon>Metazoa</taxon>
        <taxon>Ecdysozoa</taxon>
        <taxon>Arthropoda</taxon>
        <taxon>Hexapoda</taxon>
        <taxon>Insecta</taxon>
        <taxon>Pterygota</taxon>
        <taxon>Neoptera</taxon>
        <taxon>Endopterygota</taxon>
        <taxon>Hymenoptera</taxon>
        <taxon>Apocrita</taxon>
        <taxon>Ichneumonoidea</taxon>
        <taxon>Braconidae</taxon>
        <taxon>Opiinae</taxon>
        <taxon>Fopius</taxon>
    </lineage>
</organism>
<evidence type="ECO:0000259" key="5">
    <source>
        <dbReference type="SMART" id="SM00082"/>
    </source>
</evidence>
<dbReference type="Pfam" id="PF13855">
    <property type="entry name" value="LRR_8"/>
    <property type="match status" value="4"/>
</dbReference>
<dbReference type="SUPFAM" id="SSF52058">
    <property type="entry name" value="L domain-like"/>
    <property type="match status" value="1"/>
</dbReference>
<dbReference type="EMBL" id="GBYB01010293">
    <property type="protein sequence ID" value="JAG80060.1"/>
    <property type="molecule type" value="Transcribed_RNA"/>
</dbReference>
<dbReference type="PRINTS" id="PR00019">
    <property type="entry name" value="LEURICHRPT"/>
</dbReference>
<sequence length="488" mass="54549">MKFNPIKCCHLWLLWALIVVVKAQTSQHCPPPASIKPCSCSVKKFGLDIICEYTDHGHISTAMTALKGQQNTIIFYLKLRHNNLPKLPGFIFLGLIVQHLTIHNSTLAAVEESSLSSIGKGLTQLDLSQNSLVAVPSAALANLHSLMILNLNRNKIKDLRSRSFAGLDTLETLNLYENKITTIDQDAFTGLDDRKLKRLNLGGNLLTDVPTVALASLDVLKKLEMQENKISSITEGNFAGLKGLDSLVLSHNQIREVPARVFSHLTQMNSLELDGNLITHVDPDAFIGLEENLQYLRLGDNNLHSVPSDALRRLHRLRHLDLRSNNITILPEDAFTGYGDSITFLNLQRNLIKHLPPMIFENLNSLQILNLQNNKLTHIPEEITETVIDTLTMIDITDNPLICTCDLQWFSGWLKNLQDKDDDIMSKKRTVCTMIPDNREYAVQNIPLEKMGCVGKNAGRVSSSGFVTFHPSLDVIQIFLTVAMIMLL</sequence>
<keyword evidence="8" id="KW-1185">Reference proteome</keyword>